<keyword evidence="1" id="KW-1133">Transmembrane helix</keyword>
<dbReference type="EMBL" id="MN740298">
    <property type="protein sequence ID" value="QHT98928.1"/>
    <property type="molecule type" value="Genomic_DNA"/>
</dbReference>
<accession>A0A6C0IZZ0</accession>
<name>A0A6C0IZZ0_9ZZZZ</name>
<dbReference type="AlphaFoldDB" id="A0A6C0IZZ0"/>
<evidence type="ECO:0000256" key="1">
    <source>
        <dbReference type="SAM" id="Phobius"/>
    </source>
</evidence>
<feature type="transmembrane region" description="Helical" evidence="1">
    <location>
        <begin position="30"/>
        <end position="54"/>
    </location>
</feature>
<protein>
    <submittedName>
        <fullName evidence="2">Uncharacterized protein</fullName>
    </submittedName>
</protein>
<proteinExistence type="predicted"/>
<keyword evidence="1" id="KW-0472">Membrane</keyword>
<keyword evidence="1" id="KW-0812">Transmembrane</keyword>
<organism evidence="2">
    <name type="scientific">viral metagenome</name>
    <dbReference type="NCBI Taxonomy" id="1070528"/>
    <lineage>
        <taxon>unclassified sequences</taxon>
        <taxon>metagenomes</taxon>
        <taxon>organismal metagenomes</taxon>
    </lineage>
</organism>
<sequence length="231" mass="26278">MNKYKDIKICILKLIKYYNLKIKSEDRVKIIKLLCCYSDLLIFNIVSIVSIIILSNGHKRVTDDFVLSLHKYIDNRCSIDKKIIIDANKKCSSPSMKGGNSMPSVFYSANEQRMYSQFNQTNDIALANLAGGIIRPVIGGNCGTGFLGGFMLGGCDSVTNCKNMNNIINKKVTNIFKFYKVVSNKKVKEMLIKYFFIYINQLFVYIIKKTKGVLTFAKLNTILKKTNIMKK</sequence>
<evidence type="ECO:0000313" key="2">
    <source>
        <dbReference type="EMBL" id="QHT98928.1"/>
    </source>
</evidence>
<reference evidence="2" key="1">
    <citation type="journal article" date="2020" name="Nature">
        <title>Giant virus diversity and host interactions through global metagenomics.</title>
        <authorList>
            <person name="Schulz F."/>
            <person name="Roux S."/>
            <person name="Paez-Espino D."/>
            <person name="Jungbluth S."/>
            <person name="Walsh D.A."/>
            <person name="Denef V.J."/>
            <person name="McMahon K.D."/>
            <person name="Konstantinidis K.T."/>
            <person name="Eloe-Fadrosh E.A."/>
            <person name="Kyrpides N.C."/>
            <person name="Woyke T."/>
        </authorList>
    </citation>
    <scope>NUCLEOTIDE SEQUENCE</scope>
    <source>
        <strain evidence="2">GVMAG-M-3300025695-21</strain>
    </source>
</reference>